<sequence>MSAYPLWSTCQKGELFGDVKGEGRFLNRLSTHLLRKQPYFSEKPLILRLAEADLSLSPLYTDERILAGIDLYVSNLGLIDRSVASSLHIPGCSVGDL</sequence>
<protein>
    <submittedName>
        <fullName evidence="1">Uncharacterized protein</fullName>
    </submittedName>
</protein>
<comment type="caution">
    <text evidence="1">The sequence shown here is derived from an EMBL/GenBank/DDBJ whole genome shotgun (WGS) entry which is preliminary data.</text>
</comment>
<gene>
    <name evidence="1" type="ORF">HID58_026232</name>
</gene>
<organism evidence="1 2">
    <name type="scientific">Brassica napus</name>
    <name type="common">Rape</name>
    <dbReference type="NCBI Taxonomy" id="3708"/>
    <lineage>
        <taxon>Eukaryota</taxon>
        <taxon>Viridiplantae</taxon>
        <taxon>Streptophyta</taxon>
        <taxon>Embryophyta</taxon>
        <taxon>Tracheophyta</taxon>
        <taxon>Spermatophyta</taxon>
        <taxon>Magnoliopsida</taxon>
        <taxon>eudicotyledons</taxon>
        <taxon>Gunneridae</taxon>
        <taxon>Pentapetalae</taxon>
        <taxon>rosids</taxon>
        <taxon>malvids</taxon>
        <taxon>Brassicales</taxon>
        <taxon>Brassicaceae</taxon>
        <taxon>Brassiceae</taxon>
        <taxon>Brassica</taxon>
    </lineage>
</organism>
<evidence type="ECO:0000313" key="1">
    <source>
        <dbReference type="EMBL" id="KAH0918572.1"/>
    </source>
</evidence>
<evidence type="ECO:0000313" key="2">
    <source>
        <dbReference type="Proteomes" id="UP000824890"/>
    </source>
</evidence>
<accession>A0ABQ8CNB4</accession>
<reference evidence="1 2" key="1">
    <citation type="submission" date="2021-05" db="EMBL/GenBank/DDBJ databases">
        <title>Genome Assembly of Synthetic Allotetraploid Brassica napus Reveals Homoeologous Exchanges between Subgenomes.</title>
        <authorList>
            <person name="Davis J.T."/>
        </authorList>
    </citation>
    <scope>NUCLEOTIDE SEQUENCE [LARGE SCALE GENOMIC DNA]</scope>
    <source>
        <strain evidence="2">cv. Da-Ae</strain>
        <tissue evidence="1">Seedling</tissue>
    </source>
</reference>
<keyword evidence="2" id="KW-1185">Reference proteome</keyword>
<dbReference type="Proteomes" id="UP000824890">
    <property type="component" value="Unassembled WGS sequence"/>
</dbReference>
<proteinExistence type="predicted"/>
<name>A0ABQ8CNB4_BRANA</name>
<dbReference type="EMBL" id="JAGKQM010000007">
    <property type="protein sequence ID" value="KAH0918572.1"/>
    <property type="molecule type" value="Genomic_DNA"/>
</dbReference>